<feature type="domain" description="DUF11" evidence="2">
    <location>
        <begin position="1285"/>
        <end position="1378"/>
    </location>
</feature>
<feature type="region of interest" description="Disordered" evidence="1">
    <location>
        <begin position="2213"/>
        <end position="2317"/>
    </location>
</feature>
<reference evidence="4 5" key="1">
    <citation type="submission" date="2019-10" db="EMBL/GenBank/DDBJ databases">
        <title>Glaciimonas soli sp. nov., a psychrophilic bacterium isolated from the forest soil of a high elevation mountain in Taiwan.</title>
        <authorList>
            <person name="Wang L.-T."/>
            <person name="Shieh W.Y."/>
        </authorList>
    </citation>
    <scope>NUCLEOTIDE SEQUENCE [LARGE SCALE GENOMIC DNA]</scope>
    <source>
        <strain evidence="4 5">GS1</strain>
    </source>
</reference>
<feature type="domain" description="DUF11" evidence="2">
    <location>
        <begin position="1968"/>
        <end position="2090"/>
    </location>
</feature>
<evidence type="ECO:0000313" key="5">
    <source>
        <dbReference type="Proteomes" id="UP000451565"/>
    </source>
</evidence>
<feature type="domain" description="DUF7933" evidence="3">
    <location>
        <begin position="84"/>
        <end position="208"/>
    </location>
</feature>
<accession>A0A843YS69</accession>
<dbReference type="Pfam" id="PF25564">
    <property type="entry name" value="DUF7933"/>
    <property type="match status" value="4"/>
</dbReference>
<dbReference type="PANTHER" id="PTHR34819">
    <property type="entry name" value="LARGE CYSTEINE-RICH PERIPLASMIC PROTEIN OMCB"/>
    <property type="match status" value="1"/>
</dbReference>
<dbReference type="Gene3D" id="2.60.40.10">
    <property type="entry name" value="Immunoglobulins"/>
    <property type="match status" value="1"/>
</dbReference>
<feature type="compositionally biased region" description="Basic and acidic residues" evidence="1">
    <location>
        <begin position="2225"/>
        <end position="2240"/>
    </location>
</feature>
<feature type="domain" description="DUF7933" evidence="3">
    <location>
        <begin position="221"/>
        <end position="330"/>
    </location>
</feature>
<evidence type="ECO:0000313" key="4">
    <source>
        <dbReference type="EMBL" id="MQR02415.1"/>
    </source>
</evidence>
<gene>
    <name evidence="4" type="ORF">GEV47_17195</name>
</gene>
<evidence type="ECO:0000259" key="2">
    <source>
        <dbReference type="Pfam" id="PF01345"/>
    </source>
</evidence>
<protein>
    <submittedName>
        <fullName evidence="4">DUF11 domain-containing protein</fullName>
    </submittedName>
</protein>
<feature type="domain" description="DUF7933" evidence="3">
    <location>
        <begin position="829"/>
        <end position="946"/>
    </location>
</feature>
<evidence type="ECO:0000259" key="3">
    <source>
        <dbReference type="Pfam" id="PF25564"/>
    </source>
</evidence>
<evidence type="ECO:0000256" key="1">
    <source>
        <dbReference type="SAM" id="MobiDB-lite"/>
    </source>
</evidence>
<dbReference type="InterPro" id="IPR013783">
    <property type="entry name" value="Ig-like_fold"/>
</dbReference>
<dbReference type="Proteomes" id="UP000451565">
    <property type="component" value="Unassembled WGS sequence"/>
</dbReference>
<feature type="domain" description="DUF7933" evidence="3">
    <location>
        <begin position="352"/>
        <end position="473"/>
    </location>
</feature>
<dbReference type="PANTHER" id="PTHR34819:SF3">
    <property type="entry name" value="CELL SURFACE PROTEIN"/>
    <property type="match status" value="1"/>
</dbReference>
<organism evidence="4 5">
    <name type="scientific">Glaciimonas soli</name>
    <dbReference type="NCBI Taxonomy" id="2590999"/>
    <lineage>
        <taxon>Bacteria</taxon>
        <taxon>Pseudomonadati</taxon>
        <taxon>Pseudomonadota</taxon>
        <taxon>Betaproteobacteria</taxon>
        <taxon>Burkholderiales</taxon>
        <taxon>Oxalobacteraceae</taxon>
        <taxon>Glaciimonas</taxon>
    </lineage>
</organism>
<dbReference type="Pfam" id="PF01345">
    <property type="entry name" value="DUF11"/>
    <property type="match status" value="5"/>
</dbReference>
<feature type="domain" description="DUF11" evidence="2">
    <location>
        <begin position="972"/>
        <end position="1070"/>
    </location>
</feature>
<name>A0A843YS69_9BURK</name>
<feature type="compositionally biased region" description="Low complexity" evidence="1">
    <location>
        <begin position="2284"/>
        <end position="2311"/>
    </location>
</feature>
<feature type="domain" description="DUF11" evidence="2">
    <location>
        <begin position="1562"/>
        <end position="1648"/>
    </location>
</feature>
<dbReference type="EMBL" id="WINI01000009">
    <property type="protein sequence ID" value="MQR02415.1"/>
    <property type="molecule type" value="Genomic_DNA"/>
</dbReference>
<proteinExistence type="predicted"/>
<keyword evidence="5" id="KW-1185">Reference proteome</keyword>
<dbReference type="InterPro" id="IPR047589">
    <property type="entry name" value="DUF11_rpt"/>
</dbReference>
<dbReference type="Gene3D" id="2.60.40.740">
    <property type="match status" value="2"/>
</dbReference>
<feature type="domain" description="DUF11" evidence="2">
    <location>
        <begin position="1403"/>
        <end position="1512"/>
    </location>
</feature>
<dbReference type="InterPro" id="IPR051172">
    <property type="entry name" value="Chlamydia_OmcB"/>
</dbReference>
<dbReference type="InterPro" id="IPR057693">
    <property type="entry name" value="DUF7933"/>
</dbReference>
<dbReference type="InterPro" id="IPR001434">
    <property type="entry name" value="OmcB-like_DUF11"/>
</dbReference>
<comment type="caution">
    <text evidence="4">The sequence shown here is derived from an EMBL/GenBank/DDBJ whole genome shotgun (WGS) entry which is preliminary data.</text>
</comment>
<dbReference type="NCBIfam" id="TIGR01451">
    <property type="entry name" value="B_ant_repeat"/>
    <property type="match status" value="4"/>
</dbReference>
<sequence length="2317" mass="233951">MEYAFARRVIPLPQLFLGIKKLAKKNLQHNDNFKKPKPPFYSAFQILHKPSVSVATVVAKSIAIFFSVSCVLFSNAALAQSVDVNKSFDPVQIQDSAPFNKSRLTISISNTDPLTSLSQLNLTDNLPTGVIIATPPNTSTSCGATVNATAGASSLRISEGTIITGNFCSFQVDVVSTSASVYTNTIPAGAPLAIGQVVRENASASLTVIRRNATPPQVSGKAFSPNTIVSGQTSQMTITLNNANLLPLTNTNMTDNLPAGMVLANPPNASTTCTGTIAATAGGSSLGMTGATIPGGANCTVTATVVGTATVNLINSMGPGSVTSLNGQVTPPLASTGTTNGTLSVTPVPSNVLTKAFSTGSPYVGQSFSMTWTIYNNTGGPWNGMAVTDNLPAGLNVYTTAPNASTTCGGSVTAPNSSTVKLSGATLAAGRSCTVTINVVAPTGTTGQVLVNTIPANSLTATNTAITQATASAQVSLIAPGPGTGPTLSSMTKTYIQLVTEASLSLPTGHAPATVTGGAIDMSIQLNKSVPTGGVNMDLTPIHMVDSWAATAPNFHYSALVSNTCGGTVTAPANGQTLTIDNGLIPQASTSCTIRVRLIADSIITPAPPANGTPENNQAAACVSAVTGNTACSGGVISNVAAALVVGNQPLYPAKSFNPTSIPLNGTSAATITIINPASVPRYNVSAADTLPAQLVFAAPLNPVFACSNSAGAVTTYQVSGQTITFQISRLNAFTTSATPPQCTMTFNVAAAPGVPANSVATNSILANAVTATDVNSNPDPSATNIKPADANLTISNPLTAPQVSKSFNPVTVFQYPGSGPVSSNFQGTGVGQMSTLTIQVINSNTLANSNFTGTNLTDNLPNGVVIAPTPNITKSNCGSPTVTAAAGATSVVITNATVTSGSSCVVTVNVVGTVKGNQTNIIPAGAVQTAQTVTNSLPANSTLTVLTTTPIHALFKDVMLTGTTTSLVGQAIPPGANLTYLLRLTNPGYLPVSLANDVQFVKDALPAGVTFVSAANGGVLNGNTVQWSFAGSTQTLTAGQDLSLTFSVKVNNPVTAPVINIANTATVSDCSPQNGLNCALNPPVANCTMPADPLNESAAELANPAICNPVALPIVPNLKLVKSHTGTFTVGQPASYNLAITNNGGSATRGTLQLSDLLPTGLILATTNPFTSPNGTVTNVVTSTTANGVLVTFDFTPAPAIAVGTTVNITVNGSFSAAAVPSGTSATLTNYASVSGGNDPFPPTPPGTNCVDVSHCSNDPALIKTTADVTIAKALTSVNGAAVVQGQTLKAGDVLLYTITMSNAGGTDATAYALTDATPTATSYVSSSDSGVSTGVAVNWTGLTVPAGSTKAVTVTFKAATPLPPGTLSIANVAYQTGSPPPACPSLNPACVVYPPRASNLKIVKSHTGYFVVGQPASYTLTVTNNGAGFTEGVVRISDLLPNGMTLAATSPITSANGVADNIITNGQLVTFDFTPAPAIAAGGGIATLTLNVTVAASAVGTATNYASVSDGGDPFTPMVPGTGCSDANHCTSDPTLIKPPGVVTIAKALTSVNGVAPVAGQTLKASDTLLYTITLSNATGTTVTGYALTDATPTATSYISSSDAGSLTGSAVNWIGLTVPAGSSKAVTVSFQAASPLPPNVVSISNVAFPTGATPPTCPSVDPACVTYPPTTILKVVKTHTGNFNVGAVGVYNLAISDVSGQPSTNLINITDVLPTGMSLIGTNPITSNDGSISNLVITGQQVTFGFTPTTALTASHGANITISVNQSAAAKGTAVNYVSISGGGDPFARVPPGVACSDVNHCSKDSVVVAGEPTLSLIKTGPATLVVGGTGVYQLTINNTGTGTTNGALTLVDNLPVGFSLNGTMTSGQGTISNVVTTGTAATGFVLNFNFTPTTPLAATNGTASIAVPVTVGVPAAAGSITNYASVGGGGDLSNGGNPPAPGTNCSDVHCGKAVTMLTANNALLSIVKTVNKSEAELGDSLVYTLNITNIGANVVTGPQIVDTLPRGFRLVDNSSYVTGAKITATTGAPGPAVTYTLDTIAPGVSVVLSYRVRVGVGAAQSDGINRAIAHCPHNNNQNCSNQAQAKVKIGGGVFSTAACVAGMIYVDCNGNQIKDPEELGIPGVRMYLEDGTFLISDIEGKYSYCGLTPQTHVLKVDQTTLPRGSRLVSSSNRNVGDANSIFLDLKNGELERADFIEGSCSNTVMEQVKARRTQGELPGPDTEKKHGVPLKFEGKAPDYPQEGTDSANQIIVKPRINSPDDVSRAQQAPINNSERDTPLQQLELNQQNSQQNSQQNNQAPNQVVPAQGDSHAQ</sequence>
<dbReference type="OrthoDB" id="9773411at2"/>